<dbReference type="Proteomes" id="UP000053555">
    <property type="component" value="Unassembled WGS sequence"/>
</dbReference>
<feature type="signal peptide" evidence="2">
    <location>
        <begin position="1"/>
        <end position="22"/>
    </location>
</feature>
<dbReference type="AlphaFoldDB" id="A0A0B2Q1U9"/>
<evidence type="ECO:0000256" key="1">
    <source>
        <dbReference type="SAM" id="MobiDB-lite"/>
    </source>
</evidence>
<reference evidence="4" key="1">
    <citation type="submission" date="2014-07" db="EMBL/GenBank/DDBJ databases">
        <title>Identification of a novel salt tolerance gene in wild soybean by whole-genome sequencing.</title>
        <authorList>
            <person name="Lam H.-M."/>
            <person name="Qi X."/>
            <person name="Li M.-W."/>
            <person name="Liu X."/>
            <person name="Xie M."/>
            <person name="Ni M."/>
            <person name="Xu X."/>
        </authorList>
    </citation>
    <scope>NUCLEOTIDE SEQUENCE [LARGE SCALE GENOMIC DNA]</scope>
    <source>
        <tissue evidence="4">Root</tissue>
    </source>
</reference>
<name>A0A0B2Q1U9_GLYSO</name>
<feature type="region of interest" description="Disordered" evidence="1">
    <location>
        <begin position="237"/>
        <end position="321"/>
    </location>
</feature>
<accession>A0A0B2Q1U9</accession>
<feature type="chain" id="PRO_5002093372" description="DUF1664 domain-containing protein" evidence="2">
    <location>
        <begin position="23"/>
        <end position="352"/>
    </location>
</feature>
<sequence>MALSLGKLVILVGAGIAGSVIAKEGRLPDVSGLASGAFKVVLRQLKSDDPAPTVKKQPHNDALLAQVNSLRQELQLLARDRSITIVNASGTGGRKYITVIVIVVVGYGYVWWKGWKLPDLMFATRRGLSDACTSIGNQMGKLYESIGDTKKKLSARINGLDKNLEECAAITESTREDISVIQRKADTISEDSKSFHVAVHVLESKIKEIEEKQVATIEGVNMLCQFTKTLENSRSTEYIQAASSSSSSRPALEPPPVSPSSSSRGSQSGSARLSLEPPSLTPSSRTASLPPTLPTDPPSPSNSGGSFQGPKVDKSNGSSSGLFGLISGVYGPLLTRTRSATDAVVQKTRSAS</sequence>
<gene>
    <name evidence="4" type="ORF">glysoja_039355</name>
</gene>
<organism evidence="4">
    <name type="scientific">Glycine soja</name>
    <name type="common">Wild soybean</name>
    <dbReference type="NCBI Taxonomy" id="3848"/>
    <lineage>
        <taxon>Eukaryota</taxon>
        <taxon>Viridiplantae</taxon>
        <taxon>Streptophyta</taxon>
        <taxon>Embryophyta</taxon>
        <taxon>Tracheophyta</taxon>
        <taxon>Spermatophyta</taxon>
        <taxon>Magnoliopsida</taxon>
        <taxon>eudicotyledons</taxon>
        <taxon>Gunneridae</taxon>
        <taxon>Pentapetalae</taxon>
        <taxon>rosids</taxon>
        <taxon>fabids</taxon>
        <taxon>Fabales</taxon>
        <taxon>Fabaceae</taxon>
        <taxon>Papilionoideae</taxon>
        <taxon>50 kb inversion clade</taxon>
        <taxon>NPAAA clade</taxon>
        <taxon>indigoferoid/millettioid clade</taxon>
        <taxon>Phaseoleae</taxon>
        <taxon>Glycine</taxon>
        <taxon>Glycine subgen. Soja</taxon>
    </lineage>
</organism>
<evidence type="ECO:0000256" key="2">
    <source>
        <dbReference type="SAM" id="SignalP"/>
    </source>
</evidence>
<dbReference type="PANTHER" id="PTHR47289">
    <property type="entry name" value="TRANSCRIPTION FACTOR, PUTATIVE (DUF1664)-RELATED"/>
    <property type="match status" value="1"/>
</dbReference>
<feature type="domain" description="DUF1664" evidence="3">
    <location>
        <begin position="93"/>
        <end position="213"/>
    </location>
</feature>
<dbReference type="InterPro" id="IPR012458">
    <property type="entry name" value="DUF1664"/>
</dbReference>
<proteinExistence type="predicted"/>
<keyword evidence="2" id="KW-0732">Signal</keyword>
<evidence type="ECO:0000259" key="3">
    <source>
        <dbReference type="Pfam" id="PF07889"/>
    </source>
</evidence>
<dbReference type="PANTHER" id="PTHR47289:SF2">
    <property type="entry name" value="TRANSCRIPTION FACTOR, PUTATIVE (DUF1664)-RELATED"/>
    <property type="match status" value="1"/>
</dbReference>
<evidence type="ECO:0000313" key="4">
    <source>
        <dbReference type="EMBL" id="KHN15571.1"/>
    </source>
</evidence>
<protein>
    <recommendedName>
        <fullName evidence="3">DUF1664 domain-containing protein</fullName>
    </recommendedName>
</protein>
<dbReference type="Pfam" id="PF07889">
    <property type="entry name" value="DUF1664"/>
    <property type="match status" value="1"/>
</dbReference>
<feature type="compositionally biased region" description="Low complexity" evidence="1">
    <location>
        <begin position="259"/>
        <end position="290"/>
    </location>
</feature>
<dbReference type="EMBL" id="KN660793">
    <property type="protein sequence ID" value="KHN15571.1"/>
    <property type="molecule type" value="Genomic_DNA"/>
</dbReference>
<feature type="compositionally biased region" description="Pro residues" evidence="1">
    <location>
        <begin position="291"/>
        <end position="300"/>
    </location>
</feature>